<dbReference type="GeneID" id="37029621"/>
<comment type="similarity">
    <text evidence="8">Belongs to the eukaryotic ATPase B chain family.</text>
</comment>
<name>A0A316UPR0_9BASI</name>
<sequence length="244" mass="26120">MSFRIAAQRSAALRSAVARPATAAPASAAFSTTSRTLQAAQKPEPSERAASIIDSLPGNSLISKAGIVTLGTGLSAVAISKELYVANEETVIAGGFLIFAVLVGRMIAKPYGEWADGASGKIRDVLLGARKDHTEAVQARIDSVEQQKDVSAHTSALFALAKETAQNESVAFELKQRTELASEVKAVLDSWVRYEGQQREEEQRQLARSVIEKVTASLRDEKTQKQILDDAVAEIEGLVKSKAI</sequence>
<evidence type="ECO:0000256" key="8">
    <source>
        <dbReference type="RuleBase" id="RU368017"/>
    </source>
</evidence>
<dbReference type="GO" id="GO:0045259">
    <property type="term" value="C:proton-transporting ATP synthase complex"/>
    <property type="evidence" value="ECO:0007669"/>
    <property type="project" value="UniProtKB-KW"/>
</dbReference>
<dbReference type="InterPro" id="IPR008688">
    <property type="entry name" value="ATP_synth_Bsub_B/MI25"/>
</dbReference>
<dbReference type="Proteomes" id="UP000245884">
    <property type="component" value="Unassembled WGS sequence"/>
</dbReference>
<evidence type="ECO:0000256" key="5">
    <source>
        <dbReference type="ARBA" id="ARBA00023065"/>
    </source>
</evidence>
<evidence type="ECO:0000256" key="1">
    <source>
        <dbReference type="ARBA" id="ARBA00022448"/>
    </source>
</evidence>
<gene>
    <name evidence="9" type="ORF">BDZ90DRAFT_253473</name>
</gene>
<dbReference type="AlphaFoldDB" id="A0A316UPR0"/>
<dbReference type="GO" id="GO:0005743">
    <property type="term" value="C:mitochondrial inner membrane"/>
    <property type="evidence" value="ECO:0007669"/>
    <property type="project" value="UniProtKB-SubCell"/>
</dbReference>
<keyword evidence="3 8" id="KW-0375">Hydrogen ion transport</keyword>
<evidence type="ECO:0000256" key="6">
    <source>
        <dbReference type="ARBA" id="ARBA00023128"/>
    </source>
</evidence>
<comment type="subunit">
    <text evidence="8">F-type ATPases have 2 components, CF(1) - the catalytic core - and CF(0) - the membrane proton channel. In yeast, the dimeric form of ATP synthase consists of 17 polypeptides: alpha, beta, gamma, delta, epsilon, 4 (B), 5 (OSCP), 6 (A), 8, 9 (C), d, E (Tim11), f, g, h, i/j and k.</text>
</comment>
<evidence type="ECO:0000256" key="3">
    <source>
        <dbReference type="ARBA" id="ARBA00022781"/>
    </source>
</evidence>
<comment type="function">
    <text evidence="8">Subunit b, of the mitochondrial membrane ATP synthase complex (F(1)F(0) ATP synthase or Complex V) that produces ATP from ADP in the presence of a proton gradient across the membrane which is generated by electron transport complexes of the respiratory chain. ATP synthase complex consist of a soluble F(1) head domain - the catalytic core - and a membrane F(1) domain - the membrane proton channel. These two domains are linked by a central stalk rotating inside the F(1) region and a stationary peripheral stalk. During catalysis, ATP synthesis in the catalytic domain of F(1) is coupled via a rotary mechanism of the central stalk subunits to proton translocation. In vivo, can only synthesize ATP although its ATP hydrolase activity can be activated artificially in vitro. Part of the complex F(0) domain. Part of the complex F(0) domain and the peripheric stalk, which acts as a stator to hold the catalytic alpha(3)beta(3) subcomplex and subunit a/ATP6 static relative to the rotary elements.</text>
</comment>
<keyword evidence="2 8" id="KW-0138">CF(0)</keyword>
<organism evidence="9 10">
    <name type="scientific">Jaminaea rosea</name>
    <dbReference type="NCBI Taxonomy" id="1569628"/>
    <lineage>
        <taxon>Eukaryota</taxon>
        <taxon>Fungi</taxon>
        <taxon>Dikarya</taxon>
        <taxon>Basidiomycota</taxon>
        <taxon>Ustilaginomycotina</taxon>
        <taxon>Exobasidiomycetes</taxon>
        <taxon>Microstromatales</taxon>
        <taxon>Microstromatales incertae sedis</taxon>
        <taxon>Jaminaea</taxon>
    </lineage>
</organism>
<dbReference type="GO" id="GO:0046933">
    <property type="term" value="F:proton-transporting ATP synthase activity, rotational mechanism"/>
    <property type="evidence" value="ECO:0007669"/>
    <property type="project" value="TreeGrafter"/>
</dbReference>
<dbReference type="EMBL" id="KZ819670">
    <property type="protein sequence ID" value="PWN26768.1"/>
    <property type="molecule type" value="Genomic_DNA"/>
</dbReference>
<keyword evidence="7 8" id="KW-0472">Membrane</keyword>
<dbReference type="InterPro" id="IPR013837">
    <property type="entry name" value="ATP_synth_F0_suB"/>
</dbReference>
<proteinExistence type="inferred from homology"/>
<keyword evidence="10" id="KW-1185">Reference proteome</keyword>
<accession>A0A316UPR0</accession>
<protein>
    <recommendedName>
        <fullName evidence="8">ATP synthase subunit 4</fullName>
    </recommendedName>
</protein>
<dbReference type="RefSeq" id="XP_025361380.1">
    <property type="nucleotide sequence ID" value="XM_025507798.1"/>
</dbReference>
<dbReference type="Pfam" id="PF05405">
    <property type="entry name" value="Mt_ATP-synt_B"/>
    <property type="match status" value="1"/>
</dbReference>
<dbReference type="Gene3D" id="1.20.5.2210">
    <property type="match status" value="1"/>
</dbReference>
<evidence type="ECO:0000256" key="4">
    <source>
        <dbReference type="ARBA" id="ARBA00022792"/>
    </source>
</evidence>
<evidence type="ECO:0000256" key="2">
    <source>
        <dbReference type="ARBA" id="ARBA00022547"/>
    </source>
</evidence>
<keyword evidence="6 8" id="KW-0496">Mitochondrion</keyword>
<dbReference type="PANTHER" id="PTHR12733">
    <property type="entry name" value="MITOCHONDRIAL ATP SYNTHASE B CHAIN"/>
    <property type="match status" value="1"/>
</dbReference>
<keyword evidence="1 8" id="KW-0813">Transport</keyword>
<comment type="subcellular location">
    <subcellularLocation>
        <location evidence="8">Mitochondrion</location>
    </subcellularLocation>
    <subcellularLocation>
        <location evidence="8">Mitochondrion inner membrane</location>
    </subcellularLocation>
</comment>
<keyword evidence="5 8" id="KW-0406">Ion transport</keyword>
<keyword evidence="4 8" id="KW-0999">Mitochondrion inner membrane</keyword>
<evidence type="ECO:0000313" key="9">
    <source>
        <dbReference type="EMBL" id="PWN26768.1"/>
    </source>
</evidence>
<reference evidence="9 10" key="1">
    <citation type="journal article" date="2018" name="Mol. Biol. Evol.">
        <title>Broad Genomic Sampling Reveals a Smut Pathogenic Ancestry of the Fungal Clade Ustilaginomycotina.</title>
        <authorList>
            <person name="Kijpornyongpan T."/>
            <person name="Mondo S.J."/>
            <person name="Barry K."/>
            <person name="Sandor L."/>
            <person name="Lee J."/>
            <person name="Lipzen A."/>
            <person name="Pangilinan J."/>
            <person name="LaButti K."/>
            <person name="Hainaut M."/>
            <person name="Henrissat B."/>
            <person name="Grigoriev I.V."/>
            <person name="Spatafora J.W."/>
            <person name="Aime M.C."/>
        </authorList>
    </citation>
    <scope>NUCLEOTIDE SEQUENCE [LARGE SCALE GENOMIC DNA]</scope>
    <source>
        <strain evidence="9 10">MCA 5214</strain>
    </source>
</reference>
<evidence type="ECO:0000313" key="10">
    <source>
        <dbReference type="Proteomes" id="UP000245884"/>
    </source>
</evidence>
<dbReference type="STRING" id="1569628.A0A316UPR0"/>
<dbReference type="OrthoDB" id="67388at2759"/>
<evidence type="ECO:0000256" key="7">
    <source>
        <dbReference type="ARBA" id="ARBA00023136"/>
    </source>
</evidence>
<dbReference type="SUPFAM" id="SSF161060">
    <property type="entry name" value="ATP synthase B chain-like"/>
    <property type="match status" value="1"/>
</dbReference>
<dbReference type="PANTHER" id="PTHR12733:SF3">
    <property type="entry name" value="ATP SYNTHASE F(0) COMPLEX SUBUNIT B1, MITOCHONDRIAL"/>
    <property type="match status" value="1"/>
</dbReference>